<protein>
    <submittedName>
        <fullName evidence="2">Uncharacterized protein</fullName>
    </submittedName>
</protein>
<keyword evidence="3" id="KW-1185">Reference proteome</keyword>
<dbReference type="Proteomes" id="UP000823775">
    <property type="component" value="Unassembled WGS sequence"/>
</dbReference>
<evidence type="ECO:0000313" key="2">
    <source>
        <dbReference type="EMBL" id="MCD7467888.1"/>
    </source>
</evidence>
<dbReference type="EMBL" id="JACEIK010001280">
    <property type="protein sequence ID" value="MCD7467888.1"/>
    <property type="molecule type" value="Genomic_DNA"/>
</dbReference>
<evidence type="ECO:0000313" key="3">
    <source>
        <dbReference type="Proteomes" id="UP000823775"/>
    </source>
</evidence>
<reference evidence="2 3" key="1">
    <citation type="journal article" date="2021" name="BMC Genomics">
        <title>Datura genome reveals duplications of psychoactive alkaloid biosynthetic genes and high mutation rate following tissue culture.</title>
        <authorList>
            <person name="Rajewski A."/>
            <person name="Carter-House D."/>
            <person name="Stajich J."/>
            <person name="Litt A."/>
        </authorList>
    </citation>
    <scope>NUCLEOTIDE SEQUENCE [LARGE SCALE GENOMIC DNA]</scope>
    <source>
        <strain evidence="2">AR-01</strain>
    </source>
</reference>
<keyword evidence="1" id="KW-0732">Signal</keyword>
<feature type="signal peptide" evidence="1">
    <location>
        <begin position="1"/>
        <end position="26"/>
    </location>
</feature>
<feature type="chain" id="PRO_5047213794" evidence="1">
    <location>
        <begin position="27"/>
        <end position="135"/>
    </location>
</feature>
<evidence type="ECO:0000256" key="1">
    <source>
        <dbReference type="SAM" id="SignalP"/>
    </source>
</evidence>
<sequence>MLIPVRILSLLVLLILIAQILPNTSSYQGGRIATKRCNSAPKREALANTGGEHEAAVVRRNKLKGPQMAYYLTEKVLKEENNIAARKQERVGLNVKGEQIMSRRPLSQSGGKDGAGYVAFTADYKSPRHHPPRHN</sequence>
<proteinExistence type="predicted"/>
<name>A0ABS8T9Q7_DATST</name>
<gene>
    <name evidence="2" type="ORF">HAX54_005577</name>
</gene>
<comment type="caution">
    <text evidence="2">The sequence shown here is derived from an EMBL/GenBank/DDBJ whole genome shotgun (WGS) entry which is preliminary data.</text>
</comment>
<organism evidence="2 3">
    <name type="scientific">Datura stramonium</name>
    <name type="common">Jimsonweed</name>
    <name type="synonym">Common thornapple</name>
    <dbReference type="NCBI Taxonomy" id="4076"/>
    <lineage>
        <taxon>Eukaryota</taxon>
        <taxon>Viridiplantae</taxon>
        <taxon>Streptophyta</taxon>
        <taxon>Embryophyta</taxon>
        <taxon>Tracheophyta</taxon>
        <taxon>Spermatophyta</taxon>
        <taxon>Magnoliopsida</taxon>
        <taxon>eudicotyledons</taxon>
        <taxon>Gunneridae</taxon>
        <taxon>Pentapetalae</taxon>
        <taxon>asterids</taxon>
        <taxon>lamiids</taxon>
        <taxon>Solanales</taxon>
        <taxon>Solanaceae</taxon>
        <taxon>Solanoideae</taxon>
        <taxon>Datureae</taxon>
        <taxon>Datura</taxon>
    </lineage>
</organism>
<accession>A0ABS8T9Q7</accession>